<dbReference type="PANTHER" id="PTHR30055:SF148">
    <property type="entry name" value="TETR-FAMILY TRANSCRIPTIONAL REGULATOR"/>
    <property type="match status" value="1"/>
</dbReference>
<dbReference type="InterPro" id="IPR001647">
    <property type="entry name" value="HTH_TetR"/>
</dbReference>
<dbReference type="RefSeq" id="WP_170037300.1">
    <property type="nucleotide sequence ID" value="NZ_PDJI01000004.1"/>
</dbReference>
<keyword evidence="3" id="KW-0804">Transcription</keyword>
<dbReference type="Gene3D" id="1.10.357.10">
    <property type="entry name" value="Tetracycline Repressor, domain 2"/>
    <property type="match status" value="1"/>
</dbReference>
<feature type="DNA-binding region" description="H-T-H motif" evidence="4">
    <location>
        <begin position="46"/>
        <end position="65"/>
    </location>
</feature>
<dbReference type="InterPro" id="IPR009057">
    <property type="entry name" value="Homeodomain-like_sf"/>
</dbReference>
<reference evidence="7 8" key="1">
    <citation type="submission" date="2017-10" db="EMBL/GenBank/DDBJ databases">
        <title>Sequencing the genomes of 1000 actinobacteria strains.</title>
        <authorList>
            <person name="Klenk H.-P."/>
        </authorList>
    </citation>
    <scope>NUCLEOTIDE SEQUENCE [LARGE SCALE GENOMIC DNA]</scope>
    <source>
        <strain evidence="7 8">DSM 21838</strain>
    </source>
</reference>
<feature type="domain" description="HTH tetR-type" evidence="6">
    <location>
        <begin position="23"/>
        <end position="83"/>
    </location>
</feature>
<name>A0A2A9EKX4_9MICO</name>
<dbReference type="GO" id="GO:0000976">
    <property type="term" value="F:transcription cis-regulatory region binding"/>
    <property type="evidence" value="ECO:0007669"/>
    <property type="project" value="TreeGrafter"/>
</dbReference>
<keyword evidence="2 4" id="KW-0238">DNA-binding</keyword>
<dbReference type="InterPro" id="IPR011075">
    <property type="entry name" value="TetR_C"/>
</dbReference>
<protein>
    <submittedName>
        <fullName evidence="7">TetR family transcriptional regulator</fullName>
    </submittedName>
</protein>
<evidence type="ECO:0000256" key="1">
    <source>
        <dbReference type="ARBA" id="ARBA00023015"/>
    </source>
</evidence>
<dbReference type="SUPFAM" id="SSF46689">
    <property type="entry name" value="Homeodomain-like"/>
    <property type="match status" value="1"/>
</dbReference>
<accession>A0A2A9EKX4</accession>
<dbReference type="Proteomes" id="UP000222106">
    <property type="component" value="Unassembled WGS sequence"/>
</dbReference>
<feature type="region of interest" description="Disordered" evidence="5">
    <location>
        <begin position="1"/>
        <end position="27"/>
    </location>
</feature>
<dbReference type="PROSITE" id="PS50977">
    <property type="entry name" value="HTH_TETR_2"/>
    <property type="match status" value="1"/>
</dbReference>
<evidence type="ECO:0000259" key="6">
    <source>
        <dbReference type="PROSITE" id="PS50977"/>
    </source>
</evidence>
<dbReference type="SUPFAM" id="SSF48498">
    <property type="entry name" value="Tetracyclin repressor-like, C-terminal domain"/>
    <property type="match status" value="1"/>
</dbReference>
<dbReference type="PANTHER" id="PTHR30055">
    <property type="entry name" value="HTH-TYPE TRANSCRIPTIONAL REGULATOR RUTR"/>
    <property type="match status" value="1"/>
</dbReference>
<evidence type="ECO:0000256" key="3">
    <source>
        <dbReference type="ARBA" id="ARBA00023163"/>
    </source>
</evidence>
<dbReference type="PRINTS" id="PR00455">
    <property type="entry name" value="HTHTETR"/>
</dbReference>
<evidence type="ECO:0000256" key="4">
    <source>
        <dbReference type="PROSITE-ProRule" id="PRU00335"/>
    </source>
</evidence>
<keyword evidence="8" id="KW-1185">Reference proteome</keyword>
<dbReference type="Gene3D" id="1.10.10.60">
    <property type="entry name" value="Homeodomain-like"/>
    <property type="match status" value="1"/>
</dbReference>
<evidence type="ECO:0000313" key="7">
    <source>
        <dbReference type="EMBL" id="PFG39256.1"/>
    </source>
</evidence>
<comment type="caution">
    <text evidence="7">The sequence shown here is derived from an EMBL/GenBank/DDBJ whole genome shotgun (WGS) entry which is preliminary data.</text>
</comment>
<keyword evidence="1" id="KW-0805">Transcription regulation</keyword>
<dbReference type="AlphaFoldDB" id="A0A2A9EKX4"/>
<dbReference type="GO" id="GO:0003700">
    <property type="term" value="F:DNA-binding transcription factor activity"/>
    <property type="evidence" value="ECO:0007669"/>
    <property type="project" value="TreeGrafter"/>
</dbReference>
<dbReference type="Pfam" id="PF00440">
    <property type="entry name" value="TetR_N"/>
    <property type="match status" value="1"/>
</dbReference>
<evidence type="ECO:0000313" key="8">
    <source>
        <dbReference type="Proteomes" id="UP000222106"/>
    </source>
</evidence>
<proteinExistence type="predicted"/>
<evidence type="ECO:0000256" key="5">
    <source>
        <dbReference type="SAM" id="MobiDB-lite"/>
    </source>
</evidence>
<dbReference type="InterPro" id="IPR036271">
    <property type="entry name" value="Tet_transcr_reg_TetR-rel_C_sf"/>
</dbReference>
<dbReference type="InterPro" id="IPR050109">
    <property type="entry name" value="HTH-type_TetR-like_transc_reg"/>
</dbReference>
<evidence type="ECO:0000256" key="2">
    <source>
        <dbReference type="ARBA" id="ARBA00023125"/>
    </source>
</evidence>
<dbReference type="Pfam" id="PF16859">
    <property type="entry name" value="TetR_C_11"/>
    <property type="match status" value="1"/>
</dbReference>
<sequence length="211" mass="22909">MTEVVALQPTEQRRRGPGRPRHADTEPRAYRAALELFGRRGWSGLTLDGVASQAGIGKSSIYLRWNDKSELLLDALRDLQARVPLPQTDGLGIRDQLVAHARARAELLLGEYGPTMASLCTAAAANPEELRQLRQVDLARGVCALASQVEDAVAAGELPPGTAVRPLLEAIEGAILVHILVAPTQTVPEMRADLDRYVCELVDTQLRALRP</sequence>
<organism evidence="7 8">
    <name type="scientific">Georgenia soli</name>
    <dbReference type="NCBI Taxonomy" id="638953"/>
    <lineage>
        <taxon>Bacteria</taxon>
        <taxon>Bacillati</taxon>
        <taxon>Actinomycetota</taxon>
        <taxon>Actinomycetes</taxon>
        <taxon>Micrococcales</taxon>
        <taxon>Bogoriellaceae</taxon>
        <taxon>Georgenia</taxon>
    </lineage>
</organism>
<gene>
    <name evidence="7" type="ORF">ATJ97_1755</name>
</gene>
<dbReference type="EMBL" id="PDJI01000004">
    <property type="protein sequence ID" value="PFG39256.1"/>
    <property type="molecule type" value="Genomic_DNA"/>
</dbReference>